<reference evidence="1 2" key="1">
    <citation type="submission" date="2024-02" db="EMBL/GenBank/DDBJ databases">
        <title>Comparative Genomic Analysis of Flavobacterium Species Causing Columnaris Disease of Freshwater Fish in Thailand: Insights into Virulence and Resistance Mechanisms.</title>
        <authorList>
            <person name="Nguyen D."/>
            <person name="Chokmangmeepisarn P."/>
            <person name="Khianchaikhan K."/>
            <person name="Morishita M."/>
            <person name="Bunnoy A."/>
            <person name="Rodkhum C."/>
        </authorList>
    </citation>
    <scope>NUCLEOTIDE SEQUENCE [LARGE SCALE GENOMIC DNA]</scope>
    <source>
        <strain evidence="1 2">CNRT2201</strain>
    </source>
</reference>
<evidence type="ECO:0000313" key="1">
    <source>
        <dbReference type="EMBL" id="MFK7001835.1"/>
    </source>
</evidence>
<evidence type="ECO:0000313" key="2">
    <source>
        <dbReference type="Proteomes" id="UP001621706"/>
    </source>
</evidence>
<comment type="caution">
    <text evidence="1">The sequence shown here is derived from an EMBL/GenBank/DDBJ whole genome shotgun (WGS) entry which is preliminary data.</text>
</comment>
<dbReference type="Proteomes" id="UP001621706">
    <property type="component" value="Unassembled WGS sequence"/>
</dbReference>
<gene>
    <name evidence="1" type="ORF">V3I07_13120</name>
</gene>
<dbReference type="RefSeq" id="WP_088398234.1">
    <property type="nucleotide sequence ID" value="NZ_CP067377.1"/>
</dbReference>
<name>A0ABW8PBA5_9FLAO</name>
<accession>A0ABW8PBA5</accession>
<keyword evidence="2" id="KW-1185">Reference proteome</keyword>
<dbReference type="EMBL" id="JAZGZP010000021">
    <property type="protein sequence ID" value="MFK7001835.1"/>
    <property type="molecule type" value="Genomic_DNA"/>
</dbReference>
<proteinExistence type="predicted"/>
<evidence type="ECO:0008006" key="3">
    <source>
        <dbReference type="Google" id="ProtNLM"/>
    </source>
</evidence>
<protein>
    <recommendedName>
        <fullName evidence="3">DUF4369 domain-containing protein</fullName>
    </recommendedName>
</protein>
<sequence length="242" mass="27940">MYKKIVLLLFGIQNIFAQENIKGKVEVDLIKKDSLMVVNRVTGQWVYTNPIGEFELAACPEDVLLIASPTIEPLEIRLNLNSFKTNILLLSVSPKIKELQEVYIKRFSAKSLGIVNKDQKTYTSIERKLYAARGGDQNFYGLSSKVSFDRVLNTFSGKTKMFEKALENEKYESNTVKLLNKLTEDFFLFTLKIEKEYLEGFLVLASEDFLIDKILQEKDLTNLKLRLVELVFKFNELNKNEK</sequence>
<organism evidence="1 2">
    <name type="scientific">Flavobacterium oreochromis</name>
    <dbReference type="NCBI Taxonomy" id="2906078"/>
    <lineage>
        <taxon>Bacteria</taxon>
        <taxon>Pseudomonadati</taxon>
        <taxon>Bacteroidota</taxon>
        <taxon>Flavobacteriia</taxon>
        <taxon>Flavobacteriales</taxon>
        <taxon>Flavobacteriaceae</taxon>
        <taxon>Flavobacterium</taxon>
    </lineage>
</organism>